<dbReference type="EMBL" id="BONI01000147">
    <property type="protein sequence ID" value="GIG11543.1"/>
    <property type="molecule type" value="Genomic_DNA"/>
</dbReference>
<dbReference type="PROSITE" id="PS00086">
    <property type="entry name" value="CYTOCHROME_P450"/>
    <property type="match status" value="1"/>
</dbReference>
<dbReference type="PANTHER" id="PTHR46696:SF1">
    <property type="entry name" value="CYTOCHROME P450 YJIB-RELATED"/>
    <property type="match status" value="1"/>
</dbReference>
<keyword evidence="3 7" id="KW-0479">Metal-binding</keyword>
<evidence type="ECO:0000256" key="3">
    <source>
        <dbReference type="ARBA" id="ARBA00022723"/>
    </source>
</evidence>
<dbReference type="InterPro" id="IPR002397">
    <property type="entry name" value="Cyt_P450_B"/>
</dbReference>
<dbReference type="InterPro" id="IPR001128">
    <property type="entry name" value="Cyt_P450"/>
</dbReference>
<dbReference type="GO" id="GO:0017000">
    <property type="term" value="P:antibiotic biosynthetic process"/>
    <property type="evidence" value="ECO:0007669"/>
    <property type="project" value="UniProtKB-ARBA"/>
</dbReference>
<keyword evidence="5 7" id="KW-0408">Iron</keyword>
<dbReference type="GO" id="GO:0004497">
    <property type="term" value="F:monooxygenase activity"/>
    <property type="evidence" value="ECO:0007669"/>
    <property type="project" value="UniProtKB-KW"/>
</dbReference>
<dbReference type="Gene3D" id="1.10.630.10">
    <property type="entry name" value="Cytochrome P450"/>
    <property type="match status" value="1"/>
</dbReference>
<evidence type="ECO:0000313" key="8">
    <source>
        <dbReference type="EMBL" id="GIG11543.1"/>
    </source>
</evidence>
<gene>
    <name evidence="8" type="ORF">Cco03nite_82430</name>
</gene>
<reference evidence="8 9" key="1">
    <citation type="submission" date="2021-01" db="EMBL/GenBank/DDBJ databases">
        <title>Whole genome shotgun sequence of Catellatospora coxensis NBRC 107359.</title>
        <authorList>
            <person name="Komaki H."/>
            <person name="Tamura T."/>
        </authorList>
    </citation>
    <scope>NUCLEOTIDE SEQUENCE [LARGE SCALE GENOMIC DNA]</scope>
    <source>
        <strain evidence="8 9">NBRC 107359</strain>
    </source>
</reference>
<dbReference type="Proteomes" id="UP000630887">
    <property type="component" value="Unassembled WGS sequence"/>
</dbReference>
<evidence type="ECO:0000256" key="5">
    <source>
        <dbReference type="ARBA" id="ARBA00023004"/>
    </source>
</evidence>
<dbReference type="PANTHER" id="PTHR46696">
    <property type="entry name" value="P450, PUTATIVE (EUROFUNG)-RELATED"/>
    <property type="match status" value="1"/>
</dbReference>
<dbReference type="PRINTS" id="PR00359">
    <property type="entry name" value="BP450"/>
</dbReference>
<evidence type="ECO:0000313" key="9">
    <source>
        <dbReference type="Proteomes" id="UP000630887"/>
    </source>
</evidence>
<protein>
    <submittedName>
        <fullName evidence="8">Cytochrome P450</fullName>
    </submittedName>
</protein>
<sequence>MGKCPIMLDRTGKDIHAEAARIRAEGPVTRVEVPGGYLAWSVTNYEVGRQMLADPRFSKNAKEHWPPLIRGEVPTDWELYTWVAMDNVTTREGADHDRLRKLVAHAFAPRQVEAARGHIEKLVAGMLDDLERVPPGEVVDIKGRFTYLLPAHVICDLFGVPAQARDNVLQGAVTNSKTTNTREESEANLHQWHQAMEDLVAEKRANPGSDLTSVLVQARESGSMMTSDELVGTLHVMLGAGSETLGNVMSHLIVDLLDNPEQLELIRSGQYTWEDAFAEAVRKDAAVAQLPFRYATEDVEVAGVQITKGDLVLIAYAGIGRDPEVHGESADRFDMTRQDKTNLSFGHGPHHCLGRSLATVQAMIAIPALFERFPDMRLAVPVSEIPPQGTFIMNGYGSVPVYLTAPVPALV</sequence>
<evidence type="ECO:0000256" key="7">
    <source>
        <dbReference type="RuleBase" id="RU000461"/>
    </source>
</evidence>
<dbReference type="CDD" id="cd11029">
    <property type="entry name" value="CYP107-like"/>
    <property type="match status" value="1"/>
</dbReference>
<dbReference type="AlphaFoldDB" id="A0A8J3KZD3"/>
<keyword evidence="9" id="KW-1185">Reference proteome</keyword>
<keyword evidence="6 7" id="KW-0503">Monooxygenase</keyword>
<dbReference type="RefSeq" id="WP_203699484.1">
    <property type="nucleotide sequence ID" value="NZ_BAAALC010000088.1"/>
</dbReference>
<dbReference type="InterPro" id="IPR017972">
    <property type="entry name" value="Cyt_P450_CS"/>
</dbReference>
<dbReference type="GO" id="GO:0005506">
    <property type="term" value="F:iron ion binding"/>
    <property type="evidence" value="ECO:0007669"/>
    <property type="project" value="InterPro"/>
</dbReference>
<dbReference type="FunFam" id="1.10.630.10:FF:000018">
    <property type="entry name" value="Cytochrome P450 monooxygenase"/>
    <property type="match status" value="1"/>
</dbReference>
<keyword evidence="2 7" id="KW-0349">Heme</keyword>
<name>A0A8J3KZD3_9ACTN</name>
<evidence type="ECO:0000256" key="6">
    <source>
        <dbReference type="ARBA" id="ARBA00023033"/>
    </source>
</evidence>
<comment type="caution">
    <text evidence="8">The sequence shown here is derived from an EMBL/GenBank/DDBJ whole genome shotgun (WGS) entry which is preliminary data.</text>
</comment>
<dbReference type="InterPro" id="IPR036396">
    <property type="entry name" value="Cyt_P450_sf"/>
</dbReference>
<dbReference type="GO" id="GO:0020037">
    <property type="term" value="F:heme binding"/>
    <property type="evidence" value="ECO:0007669"/>
    <property type="project" value="InterPro"/>
</dbReference>
<evidence type="ECO:0000256" key="4">
    <source>
        <dbReference type="ARBA" id="ARBA00023002"/>
    </source>
</evidence>
<comment type="similarity">
    <text evidence="1 7">Belongs to the cytochrome P450 family.</text>
</comment>
<keyword evidence="4 7" id="KW-0560">Oxidoreductase</keyword>
<accession>A0A8J3KZD3</accession>
<dbReference type="Pfam" id="PF00067">
    <property type="entry name" value="p450"/>
    <property type="match status" value="1"/>
</dbReference>
<proteinExistence type="inferred from homology"/>
<dbReference type="SUPFAM" id="SSF48264">
    <property type="entry name" value="Cytochrome P450"/>
    <property type="match status" value="1"/>
</dbReference>
<evidence type="ECO:0000256" key="2">
    <source>
        <dbReference type="ARBA" id="ARBA00022617"/>
    </source>
</evidence>
<evidence type="ECO:0000256" key="1">
    <source>
        <dbReference type="ARBA" id="ARBA00010617"/>
    </source>
</evidence>
<dbReference type="GO" id="GO:0016705">
    <property type="term" value="F:oxidoreductase activity, acting on paired donors, with incorporation or reduction of molecular oxygen"/>
    <property type="evidence" value="ECO:0007669"/>
    <property type="project" value="InterPro"/>
</dbReference>
<organism evidence="8 9">
    <name type="scientific">Catellatospora coxensis</name>
    <dbReference type="NCBI Taxonomy" id="310354"/>
    <lineage>
        <taxon>Bacteria</taxon>
        <taxon>Bacillati</taxon>
        <taxon>Actinomycetota</taxon>
        <taxon>Actinomycetes</taxon>
        <taxon>Micromonosporales</taxon>
        <taxon>Micromonosporaceae</taxon>
        <taxon>Catellatospora</taxon>
    </lineage>
</organism>